<dbReference type="PANTHER" id="PTHR47876">
    <property type="entry name" value="OS08G0260000 PROTEIN"/>
    <property type="match status" value="1"/>
</dbReference>
<dbReference type="OrthoDB" id="41532at2759"/>
<proteinExistence type="predicted"/>
<protein>
    <recommendedName>
        <fullName evidence="1">N-acetyltransferase domain-containing protein</fullName>
    </recommendedName>
</protein>
<evidence type="ECO:0000313" key="2">
    <source>
        <dbReference type="EMBL" id="KAI5077235.1"/>
    </source>
</evidence>
<dbReference type="PANTHER" id="PTHR47876:SF2">
    <property type="entry name" value="GCN5-RELATED N-ACETYLTRANSFERASE 7, CHLOROPLASTIC"/>
    <property type="match status" value="1"/>
</dbReference>
<dbReference type="CDD" id="cd04301">
    <property type="entry name" value="NAT_SF"/>
    <property type="match status" value="1"/>
</dbReference>
<feature type="domain" description="N-acetyltransferase" evidence="1">
    <location>
        <begin position="49"/>
        <end position="237"/>
    </location>
</feature>
<gene>
    <name evidence="2" type="ORF">GOP47_0007059</name>
</gene>
<sequence length="247" mass="27326">MALGYASLLSSPPLRLPKLAATKEARPLIEALRIKVFEASSDSHLQAACNLRVCSFNNFPQTYRIEEHQQYLSAIELEALKEKVEGKRPGFGKVTCVVATVSSRFADIDQKIALLCKLTGIADGVVEDQVVVGSLDLNRTPRLPDEMCGSHPQGVEGQYRRGYLSNVCVAKAFQRNGVGTRLIKYARMLALKQGISDLYTHVAVDNESAKRLYIRSGFVLEKEERASEARLMGRPARLLLWTGLSNC</sequence>
<dbReference type="InterPro" id="IPR000182">
    <property type="entry name" value="GNAT_dom"/>
</dbReference>
<dbReference type="Pfam" id="PF00583">
    <property type="entry name" value="Acetyltransf_1"/>
    <property type="match status" value="1"/>
</dbReference>
<dbReference type="AlphaFoldDB" id="A0A9D4UZZ4"/>
<dbReference type="Gene3D" id="3.40.630.30">
    <property type="match status" value="1"/>
</dbReference>
<evidence type="ECO:0000313" key="3">
    <source>
        <dbReference type="Proteomes" id="UP000886520"/>
    </source>
</evidence>
<dbReference type="InterPro" id="IPR016181">
    <property type="entry name" value="Acyl_CoA_acyltransferase"/>
</dbReference>
<dbReference type="GO" id="GO:0009507">
    <property type="term" value="C:chloroplast"/>
    <property type="evidence" value="ECO:0007669"/>
    <property type="project" value="TreeGrafter"/>
</dbReference>
<keyword evidence="3" id="KW-1185">Reference proteome</keyword>
<comment type="caution">
    <text evidence="2">The sequence shown here is derived from an EMBL/GenBank/DDBJ whole genome shotgun (WGS) entry which is preliminary data.</text>
</comment>
<dbReference type="SUPFAM" id="SSF55729">
    <property type="entry name" value="Acyl-CoA N-acyltransferases (Nat)"/>
    <property type="match status" value="1"/>
</dbReference>
<organism evidence="2 3">
    <name type="scientific">Adiantum capillus-veneris</name>
    <name type="common">Maidenhair fern</name>
    <dbReference type="NCBI Taxonomy" id="13818"/>
    <lineage>
        <taxon>Eukaryota</taxon>
        <taxon>Viridiplantae</taxon>
        <taxon>Streptophyta</taxon>
        <taxon>Embryophyta</taxon>
        <taxon>Tracheophyta</taxon>
        <taxon>Polypodiopsida</taxon>
        <taxon>Polypodiidae</taxon>
        <taxon>Polypodiales</taxon>
        <taxon>Pteridineae</taxon>
        <taxon>Pteridaceae</taxon>
        <taxon>Vittarioideae</taxon>
        <taxon>Adiantum</taxon>
    </lineage>
</organism>
<accession>A0A9D4UZZ4</accession>
<dbReference type="Proteomes" id="UP000886520">
    <property type="component" value="Chromosome 7"/>
</dbReference>
<dbReference type="GO" id="GO:0016747">
    <property type="term" value="F:acyltransferase activity, transferring groups other than amino-acyl groups"/>
    <property type="evidence" value="ECO:0007669"/>
    <property type="project" value="InterPro"/>
</dbReference>
<dbReference type="PROSITE" id="PS51186">
    <property type="entry name" value="GNAT"/>
    <property type="match status" value="1"/>
</dbReference>
<name>A0A9D4UZZ4_ADICA</name>
<evidence type="ECO:0000259" key="1">
    <source>
        <dbReference type="PROSITE" id="PS51186"/>
    </source>
</evidence>
<reference evidence="2" key="1">
    <citation type="submission" date="2021-01" db="EMBL/GenBank/DDBJ databases">
        <title>Adiantum capillus-veneris genome.</title>
        <authorList>
            <person name="Fang Y."/>
            <person name="Liao Q."/>
        </authorList>
    </citation>
    <scope>NUCLEOTIDE SEQUENCE</scope>
    <source>
        <strain evidence="2">H3</strain>
        <tissue evidence="2">Leaf</tissue>
    </source>
</reference>
<dbReference type="EMBL" id="JABFUD020000007">
    <property type="protein sequence ID" value="KAI5077235.1"/>
    <property type="molecule type" value="Genomic_DNA"/>
</dbReference>